<evidence type="ECO:0000256" key="4">
    <source>
        <dbReference type="ARBA" id="ARBA00022603"/>
    </source>
</evidence>
<dbReference type="Gene3D" id="3.30.950.10">
    <property type="entry name" value="Methyltransferase, Cobalt-precorrin-4 Transmethylase, Domain 2"/>
    <property type="match status" value="2"/>
</dbReference>
<protein>
    <submittedName>
        <fullName evidence="8">Precorrin-2 C(20)-methyltransferase</fullName>
        <ecNumber evidence="8">2.1.1.130</ecNumber>
    </submittedName>
</protein>
<dbReference type="InterPro" id="IPR006363">
    <property type="entry name" value="Cbl_synth_CobJ/CibH_dom"/>
</dbReference>
<evidence type="ECO:0000313" key="9">
    <source>
        <dbReference type="Proteomes" id="UP001596514"/>
    </source>
</evidence>
<dbReference type="Gene3D" id="3.40.1010.10">
    <property type="entry name" value="Cobalt-precorrin-4 Transmethylase, Domain 1"/>
    <property type="match status" value="2"/>
</dbReference>
<evidence type="ECO:0000256" key="2">
    <source>
        <dbReference type="ARBA" id="ARBA00005879"/>
    </source>
</evidence>
<dbReference type="GO" id="GO:0032259">
    <property type="term" value="P:methylation"/>
    <property type="evidence" value="ECO:0007669"/>
    <property type="project" value="UniProtKB-KW"/>
</dbReference>
<keyword evidence="9" id="KW-1185">Reference proteome</keyword>
<name>A0ABW2SZF5_9ACTN</name>
<organism evidence="8 9">
    <name type="scientific">Streptosporangium amethystogenes subsp. fukuiense</name>
    <dbReference type="NCBI Taxonomy" id="698418"/>
    <lineage>
        <taxon>Bacteria</taxon>
        <taxon>Bacillati</taxon>
        <taxon>Actinomycetota</taxon>
        <taxon>Actinomycetes</taxon>
        <taxon>Streptosporangiales</taxon>
        <taxon>Streptosporangiaceae</taxon>
        <taxon>Streptosporangium</taxon>
    </lineage>
</organism>
<dbReference type="NCBIfam" id="TIGR01466">
    <property type="entry name" value="cobJ_cbiH"/>
    <property type="match status" value="1"/>
</dbReference>
<dbReference type="Pfam" id="PF00590">
    <property type="entry name" value="TP_methylase"/>
    <property type="match status" value="2"/>
</dbReference>
<dbReference type="InterPro" id="IPR014777">
    <property type="entry name" value="4pyrrole_Mease_sub1"/>
</dbReference>
<evidence type="ECO:0000313" key="8">
    <source>
        <dbReference type="EMBL" id="MFC7601595.1"/>
    </source>
</evidence>
<accession>A0ABW2SZF5</accession>
<dbReference type="InterPro" id="IPR000878">
    <property type="entry name" value="4pyrrol_Mease"/>
</dbReference>
<dbReference type="PANTHER" id="PTHR47036">
    <property type="entry name" value="COBALT-FACTOR III C(17)-METHYLTRANSFERASE-RELATED"/>
    <property type="match status" value="1"/>
</dbReference>
<feature type="domain" description="Tetrapyrrole methylase" evidence="7">
    <location>
        <begin position="8"/>
        <end position="219"/>
    </location>
</feature>
<keyword evidence="5 8" id="KW-0808">Transferase</keyword>
<dbReference type="PANTHER" id="PTHR47036:SF1">
    <property type="entry name" value="COBALT-FACTOR III C(17)-METHYLTRANSFERASE-RELATED"/>
    <property type="match status" value="1"/>
</dbReference>
<dbReference type="CDD" id="cd11645">
    <property type="entry name" value="Precorrin_2_C20_MT"/>
    <property type="match status" value="1"/>
</dbReference>
<dbReference type="GO" id="GO:0030788">
    <property type="term" value="F:precorrin-2 C20-methyltransferase activity"/>
    <property type="evidence" value="ECO:0007669"/>
    <property type="project" value="UniProtKB-EC"/>
</dbReference>
<dbReference type="InterPro" id="IPR003043">
    <property type="entry name" value="Uropor_MeTrfase_CS"/>
</dbReference>
<dbReference type="CDD" id="cd11646">
    <property type="entry name" value="Precorrin_3B_C17_MT"/>
    <property type="match status" value="1"/>
</dbReference>
<keyword evidence="4 8" id="KW-0489">Methyltransferase</keyword>
<dbReference type="InterPro" id="IPR012382">
    <property type="entry name" value="CobI/CbiL"/>
</dbReference>
<evidence type="ECO:0000256" key="1">
    <source>
        <dbReference type="ARBA" id="ARBA00004953"/>
    </source>
</evidence>
<dbReference type="NCBIfam" id="TIGR01467">
    <property type="entry name" value="cobI_cbiL"/>
    <property type="match status" value="1"/>
</dbReference>
<proteinExistence type="inferred from homology"/>
<sequence length="507" mass="54032">MSGDLGCLYGVGLGPGDPELVTVKAARLLGAADVIAYHSARHGRSIARSVALPYLRGDQVEEALIYPVTTETTDHPGGYQGALDDFYADCAVRLAAHLDAGRDVVVLCEGDPLFYGSYMHMHKRLAHRYPTEVVPGVTSVSGAAAVLGRPLVERDETLTVLPGTLPADVLAERLAAADSAAVLKLGRTFEKVRAAFAEAGRLDDAWYVERATTGKQRIEPLADVDPESVPYFSLALLPSPLTPFSAKAAADREEQAGDERRGEVVVVGLGPAGRPWLTPEAQDALARADELIGYGPYLDRVPPNPRQRRHPTDNRVEAERAAHALGLAAAGSRVAVVSSGDPGVFAMASAVLEVASEPRFADVEVRVLPGLTAAQAVASRAGAPLGHDFCVLSLSDLLKPWEVVADRITAAARADLVLAIYNPASRSRTWQVAAMRDLLLEHRSPRTPVVIGRDVGGPQESVRVVELADLDPAAIDMRCLLIVGSSTTRLTERGGRPVVYTPRRYPA</sequence>
<feature type="domain" description="Tetrapyrrole methylase" evidence="7">
    <location>
        <begin position="264"/>
        <end position="470"/>
    </location>
</feature>
<dbReference type="InterPro" id="IPR051810">
    <property type="entry name" value="Precorrin_MeTrfase"/>
</dbReference>
<evidence type="ECO:0000256" key="6">
    <source>
        <dbReference type="ARBA" id="ARBA00022691"/>
    </source>
</evidence>
<dbReference type="RefSeq" id="WP_343963724.1">
    <property type="nucleotide sequence ID" value="NZ_BAAAGK010000019.1"/>
</dbReference>
<comment type="caution">
    <text evidence="8">The sequence shown here is derived from an EMBL/GenBank/DDBJ whole genome shotgun (WGS) entry which is preliminary data.</text>
</comment>
<dbReference type="EC" id="2.1.1.130" evidence="8"/>
<comment type="pathway">
    <text evidence="1">Cofactor biosynthesis; adenosylcobalamin biosynthesis.</text>
</comment>
<evidence type="ECO:0000256" key="3">
    <source>
        <dbReference type="ARBA" id="ARBA00022573"/>
    </source>
</evidence>
<dbReference type="InterPro" id="IPR014776">
    <property type="entry name" value="4pyrrole_Mease_sub2"/>
</dbReference>
<dbReference type="Proteomes" id="UP001596514">
    <property type="component" value="Unassembled WGS sequence"/>
</dbReference>
<dbReference type="PROSITE" id="PS00839">
    <property type="entry name" value="SUMT_1"/>
    <property type="match status" value="1"/>
</dbReference>
<dbReference type="NCBIfam" id="NF004647">
    <property type="entry name" value="PRK05990.1"/>
    <property type="match status" value="1"/>
</dbReference>
<dbReference type="SUPFAM" id="SSF53790">
    <property type="entry name" value="Tetrapyrrole methylase"/>
    <property type="match status" value="2"/>
</dbReference>
<comment type="similarity">
    <text evidence="2">Belongs to the precorrin methyltransferase family.</text>
</comment>
<dbReference type="InterPro" id="IPR035996">
    <property type="entry name" value="4pyrrol_Methylase_sf"/>
</dbReference>
<reference evidence="9" key="1">
    <citation type="journal article" date="2019" name="Int. J. Syst. Evol. Microbiol.">
        <title>The Global Catalogue of Microorganisms (GCM) 10K type strain sequencing project: providing services to taxonomists for standard genome sequencing and annotation.</title>
        <authorList>
            <consortium name="The Broad Institute Genomics Platform"/>
            <consortium name="The Broad Institute Genome Sequencing Center for Infectious Disease"/>
            <person name="Wu L."/>
            <person name="Ma J."/>
        </authorList>
    </citation>
    <scope>NUCLEOTIDE SEQUENCE [LARGE SCALE GENOMIC DNA]</scope>
    <source>
        <strain evidence="9">JCM 10083</strain>
    </source>
</reference>
<dbReference type="InterPro" id="IPR006364">
    <property type="entry name" value="CobI/CbiL/CobIJ_dom"/>
</dbReference>
<keyword evidence="3" id="KW-0169">Cobalamin biosynthesis</keyword>
<gene>
    <name evidence="8" type="ORF">ACFQVD_16000</name>
</gene>
<evidence type="ECO:0000256" key="5">
    <source>
        <dbReference type="ARBA" id="ARBA00022679"/>
    </source>
</evidence>
<keyword evidence="6" id="KW-0949">S-adenosyl-L-methionine</keyword>
<evidence type="ECO:0000259" key="7">
    <source>
        <dbReference type="Pfam" id="PF00590"/>
    </source>
</evidence>
<dbReference type="EMBL" id="JBHTEE010000001">
    <property type="protein sequence ID" value="MFC7601595.1"/>
    <property type="molecule type" value="Genomic_DNA"/>
</dbReference>